<evidence type="ECO:0000313" key="3">
    <source>
        <dbReference type="Proteomes" id="UP000085678"/>
    </source>
</evidence>
<keyword evidence="2" id="KW-0472">Membrane</keyword>
<accession>A0A1S3J833</accession>
<dbReference type="RefSeq" id="XP_013406562.2">
    <property type="nucleotide sequence ID" value="XM_013551108.2"/>
</dbReference>
<feature type="transmembrane region" description="Helical" evidence="2">
    <location>
        <begin position="146"/>
        <end position="171"/>
    </location>
</feature>
<dbReference type="InterPro" id="IPR036259">
    <property type="entry name" value="MFS_trans_sf"/>
</dbReference>
<keyword evidence="2" id="KW-0812">Transmembrane</keyword>
<feature type="transmembrane region" description="Helical" evidence="2">
    <location>
        <begin position="123"/>
        <end position="140"/>
    </location>
</feature>
<keyword evidence="2" id="KW-1133">Transmembrane helix</keyword>
<dbReference type="PANTHER" id="PTHR11360">
    <property type="entry name" value="MONOCARBOXYLATE TRANSPORTER"/>
    <property type="match status" value="1"/>
</dbReference>
<dbReference type="STRING" id="7574.A0A1S3J833"/>
<feature type="transmembrane region" description="Helical" evidence="2">
    <location>
        <begin position="77"/>
        <end position="102"/>
    </location>
</feature>
<sequence length="398" mass="42913">MCLDTCVQDPERASSCAQVDGGAGSDARGRVSKEMLGCDRLTETETRAPDGGWGWMCVLGFFTVNILGAGMDRTFGVIYLILIDMFGSSAKLTGGILSVFSTCRYCLGPVSSSLANIFTARKVVICGGLLSSLGLILSAFPPHIYYLFFTFGIVAGIGAAFGATPSAVIVGQYFHKKRALANSIASMGAGIGSLVLPPFLTYLVYHYDYSGQMLIMGAIMLNQVVGGALFRPLTPKRKHEGNIPSTTTRNIKECPEPNGNPKTINEMKQTEDSQTIDITTAVKLETILGHKNLTAVTGTSECPKSLPDTFPESTQEEKCSQTLGNPVKKSTIWERNAVLRELRVYGNLLKDARFLTFALNWTCLAMGPSTGLMFLGAIAEEHGVPRSQSPLLYSIQFL</sequence>
<proteinExistence type="predicted"/>
<dbReference type="SUPFAM" id="SSF103473">
    <property type="entry name" value="MFS general substrate transporter"/>
    <property type="match status" value="1"/>
</dbReference>
<name>A0A1S3J833_LINAN</name>
<reference evidence="4" key="1">
    <citation type="submission" date="2025-08" db="UniProtKB">
        <authorList>
            <consortium name="RefSeq"/>
        </authorList>
    </citation>
    <scope>IDENTIFICATION</scope>
    <source>
        <tissue evidence="4">Gonads</tissue>
    </source>
</reference>
<dbReference type="InterPro" id="IPR011701">
    <property type="entry name" value="MFS"/>
</dbReference>
<gene>
    <name evidence="4" type="primary">LOC106171020</name>
</gene>
<feature type="region of interest" description="Disordered" evidence="1">
    <location>
        <begin position="236"/>
        <end position="262"/>
    </location>
</feature>
<protein>
    <submittedName>
        <fullName evidence="4">Monocarboxylate transporter 14-like</fullName>
    </submittedName>
</protein>
<evidence type="ECO:0000256" key="1">
    <source>
        <dbReference type="SAM" id="MobiDB-lite"/>
    </source>
</evidence>
<dbReference type="InterPro" id="IPR050327">
    <property type="entry name" value="Proton-linked_MCT"/>
</dbReference>
<organism evidence="3 4">
    <name type="scientific">Lingula anatina</name>
    <name type="common">Brachiopod</name>
    <name type="synonym">Lingula unguis</name>
    <dbReference type="NCBI Taxonomy" id="7574"/>
    <lineage>
        <taxon>Eukaryota</taxon>
        <taxon>Metazoa</taxon>
        <taxon>Spiralia</taxon>
        <taxon>Lophotrochozoa</taxon>
        <taxon>Brachiopoda</taxon>
        <taxon>Linguliformea</taxon>
        <taxon>Lingulata</taxon>
        <taxon>Lingulida</taxon>
        <taxon>Linguloidea</taxon>
        <taxon>Lingulidae</taxon>
        <taxon>Lingula</taxon>
    </lineage>
</organism>
<dbReference type="GO" id="GO:0008028">
    <property type="term" value="F:monocarboxylic acid transmembrane transporter activity"/>
    <property type="evidence" value="ECO:0007669"/>
    <property type="project" value="TreeGrafter"/>
</dbReference>
<feature type="transmembrane region" description="Helical" evidence="2">
    <location>
        <begin position="211"/>
        <end position="230"/>
    </location>
</feature>
<feature type="transmembrane region" description="Helical" evidence="2">
    <location>
        <begin position="183"/>
        <end position="205"/>
    </location>
</feature>
<keyword evidence="3" id="KW-1185">Reference proteome</keyword>
<dbReference type="AlphaFoldDB" id="A0A1S3J833"/>
<evidence type="ECO:0000313" key="4">
    <source>
        <dbReference type="RefSeq" id="XP_013406562.2"/>
    </source>
</evidence>
<dbReference type="PANTHER" id="PTHR11360:SF306">
    <property type="entry name" value="RE01051P"/>
    <property type="match status" value="1"/>
</dbReference>
<dbReference type="KEGG" id="lak:106171020"/>
<feature type="transmembrane region" description="Helical" evidence="2">
    <location>
        <begin position="53"/>
        <end position="71"/>
    </location>
</feature>
<dbReference type="OrthoDB" id="6286464at2759"/>
<dbReference type="Pfam" id="PF07690">
    <property type="entry name" value="MFS_1"/>
    <property type="match status" value="1"/>
</dbReference>
<dbReference type="InParanoid" id="A0A1S3J833"/>
<dbReference type="Gene3D" id="1.20.1250.20">
    <property type="entry name" value="MFS general substrate transporter like domains"/>
    <property type="match status" value="1"/>
</dbReference>
<evidence type="ECO:0000256" key="2">
    <source>
        <dbReference type="SAM" id="Phobius"/>
    </source>
</evidence>
<dbReference type="Proteomes" id="UP000085678">
    <property type="component" value="Unplaced"/>
</dbReference>
<dbReference type="GeneID" id="106171020"/>